<dbReference type="SUPFAM" id="SSF109998">
    <property type="entry name" value="Triger factor/SurA peptide-binding domain-like"/>
    <property type="match status" value="1"/>
</dbReference>
<evidence type="ECO:0000256" key="13">
    <source>
        <dbReference type="RuleBase" id="RU003914"/>
    </source>
</evidence>
<dbReference type="InterPro" id="IPR036611">
    <property type="entry name" value="Trigger_fac_ribosome-bd_sf"/>
</dbReference>
<dbReference type="GO" id="GO:0005737">
    <property type="term" value="C:cytoplasm"/>
    <property type="evidence" value="ECO:0007669"/>
    <property type="project" value="UniProtKB-SubCell"/>
</dbReference>
<evidence type="ECO:0000256" key="8">
    <source>
        <dbReference type="ARBA" id="ARBA00023235"/>
    </source>
</evidence>
<dbReference type="GO" id="GO:0015031">
    <property type="term" value="P:protein transport"/>
    <property type="evidence" value="ECO:0007669"/>
    <property type="project" value="UniProtKB-UniRule"/>
</dbReference>
<keyword evidence="7 11" id="KW-0143">Chaperone</keyword>
<organism evidence="15 16">
    <name type="scientific">Plasticicumulans lactativorans</name>
    <dbReference type="NCBI Taxonomy" id="1133106"/>
    <lineage>
        <taxon>Bacteria</taxon>
        <taxon>Pseudomonadati</taxon>
        <taxon>Pseudomonadota</taxon>
        <taxon>Gammaproteobacteria</taxon>
        <taxon>Candidatus Competibacteraceae</taxon>
        <taxon>Plasticicumulans</taxon>
    </lineage>
</organism>
<dbReference type="SUPFAM" id="SSF54534">
    <property type="entry name" value="FKBP-like"/>
    <property type="match status" value="1"/>
</dbReference>
<dbReference type="InterPro" id="IPR008881">
    <property type="entry name" value="Trigger_fac_ribosome-bd_bac"/>
</dbReference>
<evidence type="ECO:0000259" key="14">
    <source>
        <dbReference type="PROSITE" id="PS50059"/>
    </source>
</evidence>
<dbReference type="AlphaFoldDB" id="A0A4R2L9J9"/>
<evidence type="ECO:0000256" key="12">
    <source>
        <dbReference type="PROSITE-ProRule" id="PRU00277"/>
    </source>
</evidence>
<keyword evidence="9 11" id="KW-0131">Cell cycle</keyword>
<dbReference type="InterPro" id="IPR027304">
    <property type="entry name" value="Trigger_fact/SurA_dom_sf"/>
</dbReference>
<dbReference type="GO" id="GO:0043335">
    <property type="term" value="P:protein unfolding"/>
    <property type="evidence" value="ECO:0007669"/>
    <property type="project" value="TreeGrafter"/>
</dbReference>
<evidence type="ECO:0000313" key="16">
    <source>
        <dbReference type="Proteomes" id="UP000295765"/>
    </source>
</evidence>
<comment type="domain">
    <text evidence="11">Consists of 3 domains; the N-terminus binds the ribosome, the middle domain has PPIase activity, while the C-terminus has intrinsic chaperone activity on its own.</text>
</comment>
<evidence type="ECO:0000313" key="15">
    <source>
        <dbReference type="EMBL" id="TCO83451.1"/>
    </source>
</evidence>
<dbReference type="HAMAP" id="MF_00303">
    <property type="entry name" value="Trigger_factor_Tig"/>
    <property type="match status" value="1"/>
</dbReference>
<dbReference type="InterPro" id="IPR008880">
    <property type="entry name" value="Trigger_fac_C"/>
</dbReference>
<feature type="domain" description="PPIase FKBP-type" evidence="14">
    <location>
        <begin position="161"/>
        <end position="249"/>
    </location>
</feature>
<dbReference type="GO" id="GO:0043022">
    <property type="term" value="F:ribosome binding"/>
    <property type="evidence" value="ECO:0007669"/>
    <property type="project" value="TreeGrafter"/>
</dbReference>
<dbReference type="PIRSF" id="PIRSF003095">
    <property type="entry name" value="Trigger_factor"/>
    <property type="match status" value="1"/>
</dbReference>
<comment type="function">
    <text evidence="11">Involved in protein export. Acts as a chaperone by maintaining the newly synthesized protein in an open conformation. Functions as a peptidyl-prolyl cis-trans isomerase.</text>
</comment>
<evidence type="ECO:0000256" key="6">
    <source>
        <dbReference type="ARBA" id="ARBA00023110"/>
    </source>
</evidence>
<dbReference type="FunFam" id="3.10.50.40:FF:000001">
    <property type="entry name" value="Trigger factor"/>
    <property type="match status" value="1"/>
</dbReference>
<comment type="subcellular location">
    <subcellularLocation>
        <location evidence="11">Cytoplasm</location>
    </subcellularLocation>
    <text evidence="11">About half TF is bound to the ribosome near the polypeptide exit tunnel while the other half is free in the cytoplasm.</text>
</comment>
<dbReference type="PANTHER" id="PTHR30560:SF3">
    <property type="entry name" value="TRIGGER FACTOR-LIKE PROTEIN TIG, CHLOROPLASTIC"/>
    <property type="match status" value="1"/>
</dbReference>
<dbReference type="PANTHER" id="PTHR30560">
    <property type="entry name" value="TRIGGER FACTOR CHAPERONE AND PEPTIDYL-PROLYL CIS/TRANS ISOMERASE"/>
    <property type="match status" value="1"/>
</dbReference>
<keyword evidence="11" id="KW-0963">Cytoplasm</keyword>
<keyword evidence="6 11" id="KW-0697">Rotamase</keyword>
<dbReference type="InterPro" id="IPR001179">
    <property type="entry name" value="PPIase_FKBP_dom"/>
</dbReference>
<dbReference type="Pfam" id="PF05698">
    <property type="entry name" value="Trigger_C"/>
    <property type="match status" value="1"/>
</dbReference>
<keyword evidence="5 11" id="KW-0132">Cell division</keyword>
<dbReference type="Pfam" id="PF05697">
    <property type="entry name" value="Trigger_N"/>
    <property type="match status" value="1"/>
</dbReference>
<dbReference type="SUPFAM" id="SSF102735">
    <property type="entry name" value="Trigger factor ribosome-binding domain"/>
    <property type="match status" value="1"/>
</dbReference>
<keyword evidence="8 11" id="KW-0413">Isomerase</keyword>
<evidence type="ECO:0000256" key="10">
    <source>
        <dbReference type="ARBA" id="ARBA00029986"/>
    </source>
</evidence>
<evidence type="ECO:0000256" key="5">
    <source>
        <dbReference type="ARBA" id="ARBA00022618"/>
    </source>
</evidence>
<dbReference type="InterPro" id="IPR037041">
    <property type="entry name" value="Trigger_fac_C_sf"/>
</dbReference>
<comment type="catalytic activity">
    <reaction evidence="1 11 12">
        <text>[protein]-peptidylproline (omega=180) = [protein]-peptidylproline (omega=0)</text>
        <dbReference type="Rhea" id="RHEA:16237"/>
        <dbReference type="Rhea" id="RHEA-COMP:10747"/>
        <dbReference type="Rhea" id="RHEA-COMP:10748"/>
        <dbReference type="ChEBI" id="CHEBI:83833"/>
        <dbReference type="ChEBI" id="CHEBI:83834"/>
        <dbReference type="EC" id="5.2.1.8"/>
    </reaction>
</comment>
<evidence type="ECO:0000256" key="2">
    <source>
        <dbReference type="ARBA" id="ARBA00005464"/>
    </source>
</evidence>
<dbReference type="Pfam" id="PF00254">
    <property type="entry name" value="FKBP_C"/>
    <property type="match status" value="1"/>
</dbReference>
<name>A0A4R2L9J9_9GAMM</name>
<dbReference type="GO" id="GO:0051083">
    <property type="term" value="P:'de novo' cotranslational protein folding"/>
    <property type="evidence" value="ECO:0007669"/>
    <property type="project" value="TreeGrafter"/>
</dbReference>
<sequence>MQVSVEELGGLERRLVVQVPSAKVEQEIESRLQSLSRKVKLDGFRPGKVPLKVVKRMYGPQVRQEVLGDMVEKSFQEAVSERKLRPASGPHIEPRQVVEGQDLEYVATFEVVPEIEVGGFESIAVERPTASVTDADVDAMLETLRKQRTNWVPVERPAQSGDRVTITFEGKIDGADFPGNKGDDVPVIIGAGGMLKDFEDGMLGMTTGEAKTLDVAFPADYHGAEVAGKVAQFTVRASAVAEPNLPTVDEEFAKAFGVEDGGVDALRQTLKENMERELAQGVKAAVKRQVMEGLLSANPIDLPKVLVSEEIDRLAQQAGFPAASGEAEEAAKIKNSIFETEARRRVALGLLISRLVAAHDIKLDSVRVLDHVRAMAATYQEPDEVVQWYLKNPQALEGVRALALEDTVVEWLLERAQVTEQPSSFDAVMRPGKSPAAV</sequence>
<gene>
    <name evidence="11" type="primary">tig</name>
    <name evidence="15" type="ORF">EV699_102155</name>
</gene>
<evidence type="ECO:0000256" key="7">
    <source>
        <dbReference type="ARBA" id="ARBA00023186"/>
    </source>
</evidence>
<dbReference type="GO" id="GO:0044183">
    <property type="term" value="F:protein folding chaperone"/>
    <property type="evidence" value="ECO:0007669"/>
    <property type="project" value="TreeGrafter"/>
</dbReference>
<dbReference type="InterPro" id="IPR005215">
    <property type="entry name" value="Trig_fac"/>
</dbReference>
<dbReference type="Gene3D" id="3.30.70.1050">
    <property type="entry name" value="Trigger factor ribosome-binding domain"/>
    <property type="match status" value="1"/>
</dbReference>
<dbReference type="PROSITE" id="PS50059">
    <property type="entry name" value="FKBP_PPIASE"/>
    <property type="match status" value="1"/>
</dbReference>
<dbReference type="GO" id="GO:0003755">
    <property type="term" value="F:peptidyl-prolyl cis-trans isomerase activity"/>
    <property type="evidence" value="ECO:0007669"/>
    <property type="project" value="UniProtKB-UniRule"/>
</dbReference>
<dbReference type="Gene3D" id="1.10.3120.10">
    <property type="entry name" value="Trigger factor, C-terminal domain"/>
    <property type="match status" value="1"/>
</dbReference>
<evidence type="ECO:0000256" key="9">
    <source>
        <dbReference type="ARBA" id="ARBA00023306"/>
    </source>
</evidence>
<evidence type="ECO:0000256" key="4">
    <source>
        <dbReference type="ARBA" id="ARBA00016902"/>
    </source>
</evidence>
<evidence type="ECO:0000256" key="3">
    <source>
        <dbReference type="ARBA" id="ARBA00013194"/>
    </source>
</evidence>
<dbReference type="Gene3D" id="3.10.50.40">
    <property type="match status" value="1"/>
</dbReference>
<protein>
    <recommendedName>
        <fullName evidence="4 11">Trigger factor</fullName>
        <shortName evidence="11">TF</shortName>
        <ecNumber evidence="3 11">5.2.1.8</ecNumber>
    </recommendedName>
    <alternativeName>
        <fullName evidence="10 11">PPIase</fullName>
    </alternativeName>
</protein>
<keyword evidence="16" id="KW-1185">Reference proteome</keyword>
<reference evidence="15 16" key="1">
    <citation type="submission" date="2019-03" db="EMBL/GenBank/DDBJ databases">
        <title>Genomic Encyclopedia of Type Strains, Phase IV (KMG-IV): sequencing the most valuable type-strain genomes for metagenomic binning, comparative biology and taxonomic classification.</title>
        <authorList>
            <person name="Goeker M."/>
        </authorList>
    </citation>
    <scope>NUCLEOTIDE SEQUENCE [LARGE SCALE GENOMIC DNA]</scope>
    <source>
        <strain evidence="15 16">DSM 25287</strain>
    </source>
</reference>
<accession>A0A4R2L9J9</accession>
<proteinExistence type="inferred from homology"/>
<comment type="caution">
    <text evidence="15">The sequence shown here is derived from an EMBL/GenBank/DDBJ whole genome shotgun (WGS) entry which is preliminary data.</text>
</comment>
<evidence type="ECO:0000256" key="11">
    <source>
        <dbReference type="HAMAP-Rule" id="MF_00303"/>
    </source>
</evidence>
<dbReference type="EMBL" id="SLWY01000002">
    <property type="protein sequence ID" value="TCO83451.1"/>
    <property type="molecule type" value="Genomic_DNA"/>
</dbReference>
<comment type="similarity">
    <text evidence="2 11 13">Belongs to the FKBP-type PPIase family. Tig subfamily.</text>
</comment>
<evidence type="ECO:0000256" key="1">
    <source>
        <dbReference type="ARBA" id="ARBA00000971"/>
    </source>
</evidence>
<dbReference type="GO" id="GO:0051301">
    <property type="term" value="P:cell division"/>
    <property type="evidence" value="ECO:0007669"/>
    <property type="project" value="UniProtKB-KW"/>
</dbReference>
<dbReference type="Proteomes" id="UP000295765">
    <property type="component" value="Unassembled WGS sequence"/>
</dbReference>
<dbReference type="OrthoDB" id="9767721at2"/>
<dbReference type="RefSeq" id="WP_132538393.1">
    <property type="nucleotide sequence ID" value="NZ_SLWY01000002.1"/>
</dbReference>
<dbReference type="InterPro" id="IPR046357">
    <property type="entry name" value="PPIase_dom_sf"/>
</dbReference>
<dbReference type="EC" id="5.2.1.8" evidence="3 11"/>
<dbReference type="NCBIfam" id="TIGR00115">
    <property type="entry name" value="tig"/>
    <property type="match status" value="1"/>
</dbReference>